<dbReference type="Pfam" id="PF13560">
    <property type="entry name" value="HTH_31"/>
    <property type="match status" value="1"/>
</dbReference>
<feature type="domain" description="HTH cro/C1-type" evidence="1">
    <location>
        <begin position="18"/>
        <end position="74"/>
    </location>
</feature>
<proteinExistence type="predicted"/>
<dbReference type="SUPFAM" id="SSF47413">
    <property type="entry name" value="lambda repressor-like DNA-binding domains"/>
    <property type="match status" value="1"/>
</dbReference>
<dbReference type="SMART" id="SM00530">
    <property type="entry name" value="HTH_XRE"/>
    <property type="match status" value="1"/>
</dbReference>
<gene>
    <name evidence="2" type="ORF">OJ962_21285</name>
</gene>
<dbReference type="CDD" id="cd00093">
    <property type="entry name" value="HTH_XRE"/>
    <property type="match status" value="1"/>
</dbReference>
<protein>
    <submittedName>
        <fullName evidence="2">Helix-turn-helix domain-containing protein</fullName>
    </submittedName>
</protein>
<dbReference type="Gene3D" id="1.10.260.40">
    <property type="entry name" value="lambda repressor-like DNA-binding domains"/>
    <property type="match status" value="1"/>
</dbReference>
<sequence>MARYPIDRYEHPGLPAALRQLRTRAGLSRAQVAARAQGQVSAVYLAQCESATRTPSKAKLDVMLQALGSNRAEFEALLAARVDEGAEWDAVPAALWDRGRDELLALYDAASGAQRAELLAFARRLAP</sequence>
<dbReference type="InterPro" id="IPR010982">
    <property type="entry name" value="Lambda_DNA-bd_dom_sf"/>
</dbReference>
<dbReference type="Proteomes" id="UP001147700">
    <property type="component" value="Unassembled WGS sequence"/>
</dbReference>
<dbReference type="RefSeq" id="WP_202955056.1">
    <property type="nucleotide sequence ID" value="NZ_JAPCID010000032.1"/>
</dbReference>
<accession>A0ABT4RNA6</accession>
<evidence type="ECO:0000259" key="1">
    <source>
        <dbReference type="PROSITE" id="PS50943"/>
    </source>
</evidence>
<comment type="caution">
    <text evidence="2">The sequence shown here is derived from an EMBL/GenBank/DDBJ whole genome shotgun (WGS) entry which is preliminary data.</text>
</comment>
<keyword evidence="3" id="KW-1185">Reference proteome</keyword>
<dbReference type="InterPro" id="IPR001387">
    <property type="entry name" value="Cro/C1-type_HTH"/>
</dbReference>
<dbReference type="PROSITE" id="PS50943">
    <property type="entry name" value="HTH_CROC1"/>
    <property type="match status" value="1"/>
</dbReference>
<name>A0ABT4RNA6_9ACTN</name>
<evidence type="ECO:0000313" key="2">
    <source>
        <dbReference type="EMBL" id="MDA0140052.1"/>
    </source>
</evidence>
<reference evidence="2" key="1">
    <citation type="submission" date="2022-10" db="EMBL/GenBank/DDBJ databases">
        <title>The WGS of Solirubrobacter sp. CPCC 204708.</title>
        <authorList>
            <person name="Jiang Z."/>
        </authorList>
    </citation>
    <scope>NUCLEOTIDE SEQUENCE</scope>
    <source>
        <strain evidence="2">CPCC 204708</strain>
    </source>
</reference>
<evidence type="ECO:0000313" key="3">
    <source>
        <dbReference type="Proteomes" id="UP001147700"/>
    </source>
</evidence>
<organism evidence="2 3">
    <name type="scientific">Solirubrobacter deserti</name>
    <dbReference type="NCBI Taxonomy" id="2282478"/>
    <lineage>
        <taxon>Bacteria</taxon>
        <taxon>Bacillati</taxon>
        <taxon>Actinomycetota</taxon>
        <taxon>Thermoleophilia</taxon>
        <taxon>Solirubrobacterales</taxon>
        <taxon>Solirubrobacteraceae</taxon>
        <taxon>Solirubrobacter</taxon>
    </lineage>
</organism>
<dbReference type="EMBL" id="JAPCID010000032">
    <property type="protein sequence ID" value="MDA0140052.1"/>
    <property type="molecule type" value="Genomic_DNA"/>
</dbReference>